<dbReference type="Gene3D" id="3.30.70.1280">
    <property type="entry name" value="SP0830-like domains"/>
    <property type="match status" value="1"/>
</dbReference>
<evidence type="ECO:0000313" key="2">
    <source>
        <dbReference type="Proteomes" id="UP000178198"/>
    </source>
</evidence>
<keyword evidence="2" id="KW-1185">Reference proteome</keyword>
<sequence length="184" mass="21211">MTTHLALLRGINVSGHNMMKMDALQKMLENIGFTNVTTYIQTGNVFVTTEEENPAAVGFKIKQEIFKAFGHDVPVVVTNKADLESCLNNNLFIKEKEVDTKKLYVAFVSMELHKDRIHDLKMSAVKPDEVHIDKNRIYIKYAVSAGKTRLDQKYIEKRLNLIATIRNWNTVNQLLKMYEEFESE</sequence>
<dbReference type="EMBL" id="CP017774">
    <property type="protein sequence ID" value="APA00278.1"/>
    <property type="molecule type" value="Genomic_DNA"/>
</dbReference>
<dbReference type="SUPFAM" id="SSF160379">
    <property type="entry name" value="SP0830-like"/>
    <property type="match status" value="1"/>
</dbReference>
<reference evidence="1 2" key="1">
    <citation type="submission" date="2016-10" db="EMBL/GenBank/DDBJ databases">
        <title>Complete Genome Sequence of Flavobacterium sp. PK15.</title>
        <authorList>
            <person name="Ekwe A."/>
            <person name="Kim S.B."/>
        </authorList>
    </citation>
    <scope>NUCLEOTIDE SEQUENCE [LARGE SCALE GENOMIC DNA]</scope>
    <source>
        <strain evidence="1 2">PK15</strain>
    </source>
</reference>
<protein>
    <recommendedName>
        <fullName evidence="3">DUF1697 domain-containing protein</fullName>
    </recommendedName>
</protein>
<proteinExistence type="predicted"/>
<dbReference type="AlphaFoldDB" id="A0A1D9PCN6"/>
<dbReference type="OrthoDB" id="9806494at2"/>
<organism evidence="1 2">
    <name type="scientific">Flavobacterium commune</name>
    <dbReference type="NCBI Taxonomy" id="1306519"/>
    <lineage>
        <taxon>Bacteria</taxon>
        <taxon>Pseudomonadati</taxon>
        <taxon>Bacteroidota</taxon>
        <taxon>Flavobacteriia</taxon>
        <taxon>Flavobacteriales</taxon>
        <taxon>Flavobacteriaceae</taxon>
        <taxon>Flavobacterium</taxon>
    </lineage>
</organism>
<gene>
    <name evidence="1" type="ORF">BIW12_13060</name>
</gene>
<dbReference type="InterPro" id="IPR012545">
    <property type="entry name" value="DUF1697"/>
</dbReference>
<evidence type="ECO:0000313" key="1">
    <source>
        <dbReference type="EMBL" id="APA00278.1"/>
    </source>
</evidence>
<dbReference type="PIRSF" id="PIRSF008502">
    <property type="entry name" value="UCP008502"/>
    <property type="match status" value="1"/>
</dbReference>
<dbReference type="Gene3D" id="3.30.70.1260">
    <property type="entry name" value="bacterial protein sp0830 like"/>
    <property type="match status" value="1"/>
</dbReference>
<dbReference type="RefSeq" id="WP_071185516.1">
    <property type="nucleotide sequence ID" value="NZ_CP017774.1"/>
</dbReference>
<dbReference type="Pfam" id="PF08002">
    <property type="entry name" value="DUF1697"/>
    <property type="match status" value="1"/>
</dbReference>
<accession>A0A1D9PCN6</accession>
<name>A0A1D9PCN6_9FLAO</name>
<dbReference type="STRING" id="1306519.BIW12_13060"/>
<dbReference type="KEGG" id="fcm:BIW12_13060"/>
<dbReference type="PANTHER" id="PTHR36439:SF1">
    <property type="entry name" value="DUF1697 DOMAIN-CONTAINING PROTEIN"/>
    <property type="match status" value="1"/>
</dbReference>
<evidence type="ECO:0008006" key="3">
    <source>
        <dbReference type="Google" id="ProtNLM"/>
    </source>
</evidence>
<dbReference type="PANTHER" id="PTHR36439">
    <property type="entry name" value="BLL4334 PROTEIN"/>
    <property type="match status" value="1"/>
</dbReference>
<dbReference type="Proteomes" id="UP000178198">
    <property type="component" value="Chromosome"/>
</dbReference>